<evidence type="ECO:0000313" key="2">
    <source>
        <dbReference type="EMBL" id="KAJ0978193.1"/>
    </source>
</evidence>
<dbReference type="GO" id="GO:0004806">
    <property type="term" value="F:triacylglycerol lipase activity"/>
    <property type="evidence" value="ECO:0007669"/>
    <property type="project" value="InterPro"/>
</dbReference>
<accession>A0A9D5CRL8</accession>
<dbReference type="InterPro" id="IPR002921">
    <property type="entry name" value="Fungal_lipase-type"/>
</dbReference>
<dbReference type="PANTHER" id="PTHR46086:SF17">
    <property type="entry name" value="ALPHA_BETA-HYDROLASES SUPERFAMILY PROTEIN"/>
    <property type="match status" value="1"/>
</dbReference>
<dbReference type="InterPro" id="IPR044819">
    <property type="entry name" value="OBL-like"/>
</dbReference>
<gene>
    <name evidence="2" type="ORF">J5N97_013667</name>
</gene>
<reference evidence="2" key="1">
    <citation type="submission" date="2021-03" db="EMBL/GenBank/DDBJ databases">
        <authorList>
            <person name="Li Z."/>
            <person name="Yang C."/>
        </authorList>
    </citation>
    <scope>NUCLEOTIDE SEQUENCE</scope>
    <source>
        <strain evidence="2">Dzin_1.0</strain>
        <tissue evidence="2">Leaf</tissue>
    </source>
</reference>
<dbReference type="Gene3D" id="3.40.50.1820">
    <property type="entry name" value="alpha/beta hydrolase"/>
    <property type="match status" value="1"/>
</dbReference>
<dbReference type="EMBL" id="JAGGNH010000003">
    <property type="protein sequence ID" value="KAJ0978193.1"/>
    <property type="molecule type" value="Genomic_DNA"/>
</dbReference>
<dbReference type="InterPro" id="IPR029058">
    <property type="entry name" value="AB_hydrolase_fold"/>
</dbReference>
<name>A0A9D5CRL8_9LILI</name>
<sequence length="456" mass="52464">MAPKEYLIIHPMRAKVRDFLSLVFSSKSLAEYDHLVETNRPNLLPPMNIRTRSFLFSFLFFGIISSSTCKVGNKFLKLLEYFLNKLHFNGGFIRLVWNTITGSSRRPDRHAAYYRSVQSFASGHIEYGKDFAPILDRLDLSDQVSPLMELAALASSLAYDNESRIKYIVNNHLNMNFVEFFRGWNVFVRRHATEAFICCSKEEDVELIVVAFRGTDGIADWRCNCNFSFITLGDMGKVHLGFMTALGLQDKHDTEKGFPKEYNGDKSLAYYSIKNVLNDLVKKHKNAKILVTGHSLGGALALLFTSLLVMHEEREILDRISWVMTFGQPRVGDATFGNKMVSILGEKYTRMVYRHDIVPRIPFEIPFINYKHSGTCINYSNWFHGKKVTEVENKNYFNIFYIVAKFWGATEDLFLAIWEREGFTATLTRFISIIFPGVAFHNTKNYVNATRKAKIK</sequence>
<dbReference type="OrthoDB" id="438440at2759"/>
<dbReference type="GO" id="GO:0006629">
    <property type="term" value="P:lipid metabolic process"/>
    <property type="evidence" value="ECO:0007669"/>
    <property type="project" value="InterPro"/>
</dbReference>
<protein>
    <recommendedName>
        <fullName evidence="1">Fungal lipase-type domain-containing protein</fullName>
    </recommendedName>
</protein>
<comment type="caution">
    <text evidence="2">The sequence shown here is derived from an EMBL/GenBank/DDBJ whole genome shotgun (WGS) entry which is preliminary data.</text>
</comment>
<dbReference type="SUPFAM" id="SSF53474">
    <property type="entry name" value="alpha/beta-Hydrolases"/>
    <property type="match status" value="1"/>
</dbReference>
<keyword evidence="3" id="KW-1185">Reference proteome</keyword>
<feature type="domain" description="Fungal lipase-type" evidence="1">
    <location>
        <begin position="209"/>
        <end position="363"/>
    </location>
</feature>
<organism evidence="2 3">
    <name type="scientific">Dioscorea zingiberensis</name>
    <dbReference type="NCBI Taxonomy" id="325984"/>
    <lineage>
        <taxon>Eukaryota</taxon>
        <taxon>Viridiplantae</taxon>
        <taxon>Streptophyta</taxon>
        <taxon>Embryophyta</taxon>
        <taxon>Tracheophyta</taxon>
        <taxon>Spermatophyta</taxon>
        <taxon>Magnoliopsida</taxon>
        <taxon>Liliopsida</taxon>
        <taxon>Dioscoreales</taxon>
        <taxon>Dioscoreaceae</taxon>
        <taxon>Dioscorea</taxon>
    </lineage>
</organism>
<dbReference type="Pfam" id="PF01764">
    <property type="entry name" value="Lipase_3"/>
    <property type="match status" value="1"/>
</dbReference>
<dbReference type="AlphaFoldDB" id="A0A9D5CRL8"/>
<proteinExistence type="predicted"/>
<evidence type="ECO:0000313" key="3">
    <source>
        <dbReference type="Proteomes" id="UP001085076"/>
    </source>
</evidence>
<dbReference type="PANTHER" id="PTHR46086">
    <property type="entry name" value="ALPHA/BETA-HYDROLASES SUPERFAMILY PROTEIN"/>
    <property type="match status" value="1"/>
</dbReference>
<dbReference type="Proteomes" id="UP001085076">
    <property type="component" value="Miscellaneous, Linkage group lg03"/>
</dbReference>
<dbReference type="CDD" id="cd00519">
    <property type="entry name" value="Lipase_3"/>
    <property type="match status" value="1"/>
</dbReference>
<evidence type="ECO:0000259" key="1">
    <source>
        <dbReference type="Pfam" id="PF01764"/>
    </source>
</evidence>
<reference evidence="2" key="2">
    <citation type="journal article" date="2022" name="Hortic Res">
        <title>The genome of Dioscorea zingiberensis sheds light on the biosynthesis, origin and evolution of the medicinally important diosgenin saponins.</title>
        <authorList>
            <person name="Li Y."/>
            <person name="Tan C."/>
            <person name="Li Z."/>
            <person name="Guo J."/>
            <person name="Li S."/>
            <person name="Chen X."/>
            <person name="Wang C."/>
            <person name="Dai X."/>
            <person name="Yang H."/>
            <person name="Song W."/>
            <person name="Hou L."/>
            <person name="Xu J."/>
            <person name="Tong Z."/>
            <person name="Xu A."/>
            <person name="Yuan X."/>
            <person name="Wang W."/>
            <person name="Yang Q."/>
            <person name="Chen L."/>
            <person name="Sun Z."/>
            <person name="Wang K."/>
            <person name="Pan B."/>
            <person name="Chen J."/>
            <person name="Bao Y."/>
            <person name="Liu F."/>
            <person name="Qi X."/>
            <person name="Gang D.R."/>
            <person name="Wen J."/>
            <person name="Li J."/>
        </authorList>
    </citation>
    <scope>NUCLEOTIDE SEQUENCE</scope>
    <source>
        <strain evidence="2">Dzin_1.0</strain>
    </source>
</reference>